<dbReference type="Gene3D" id="3.40.50.410">
    <property type="entry name" value="von Willebrand factor, type A domain"/>
    <property type="match status" value="1"/>
</dbReference>
<dbReference type="InterPro" id="IPR036465">
    <property type="entry name" value="vWFA_dom_sf"/>
</dbReference>
<reference evidence="6 7" key="1">
    <citation type="submission" date="2019-09" db="EMBL/GenBank/DDBJ databases">
        <authorList>
            <person name="Chen X.-Y."/>
        </authorList>
    </citation>
    <scope>NUCLEOTIDE SEQUENCE [LARGE SCALE GENOMIC DNA]</scope>
    <source>
        <strain evidence="6 7">NY5</strain>
    </source>
</reference>
<proteinExistence type="predicted"/>
<organism evidence="6 7">
    <name type="scientific">Pseudohalioglobus sediminis</name>
    <dbReference type="NCBI Taxonomy" id="2606449"/>
    <lineage>
        <taxon>Bacteria</taxon>
        <taxon>Pseudomonadati</taxon>
        <taxon>Pseudomonadota</taxon>
        <taxon>Gammaproteobacteria</taxon>
        <taxon>Cellvibrionales</taxon>
        <taxon>Halieaceae</taxon>
        <taxon>Pseudohalioglobus</taxon>
    </lineage>
</organism>
<feature type="chain" id="PRO_5022933695" description="PilY1 beta-propeller domain-containing protein" evidence="4">
    <location>
        <begin position="30"/>
        <end position="1327"/>
    </location>
</feature>
<keyword evidence="7" id="KW-1185">Reference proteome</keyword>
<dbReference type="EMBL" id="VTUX01000010">
    <property type="protein sequence ID" value="KAA1188487.1"/>
    <property type="molecule type" value="Genomic_DNA"/>
</dbReference>
<evidence type="ECO:0000256" key="2">
    <source>
        <dbReference type="ARBA" id="ARBA00022837"/>
    </source>
</evidence>
<dbReference type="Proteomes" id="UP000323708">
    <property type="component" value="Unassembled WGS sequence"/>
</dbReference>
<feature type="signal peptide" evidence="4">
    <location>
        <begin position="1"/>
        <end position="29"/>
    </location>
</feature>
<name>A0A5B0WPH0_9GAMM</name>
<comment type="caution">
    <text evidence="6">The sequence shown here is derived from an EMBL/GenBank/DDBJ whole genome shotgun (WGS) entry which is preliminary data.</text>
</comment>
<dbReference type="Pfam" id="PF05567">
    <property type="entry name" value="T4P_PilY1"/>
    <property type="match status" value="1"/>
</dbReference>
<accession>A0A5B0WPH0</accession>
<gene>
    <name evidence="6" type="ORF">F0M18_18535</name>
</gene>
<dbReference type="GO" id="GO:0046872">
    <property type="term" value="F:metal ion binding"/>
    <property type="evidence" value="ECO:0007669"/>
    <property type="project" value="UniProtKB-KW"/>
</dbReference>
<evidence type="ECO:0000256" key="1">
    <source>
        <dbReference type="ARBA" id="ARBA00022723"/>
    </source>
</evidence>
<dbReference type="InterPro" id="IPR008707">
    <property type="entry name" value="B-propeller_PilY1"/>
</dbReference>
<protein>
    <recommendedName>
        <fullName evidence="5">PilY1 beta-propeller domain-containing protein</fullName>
    </recommendedName>
</protein>
<evidence type="ECO:0000256" key="4">
    <source>
        <dbReference type="SAM" id="SignalP"/>
    </source>
</evidence>
<keyword evidence="4" id="KW-0732">Signal</keyword>
<keyword evidence="1" id="KW-0479">Metal-binding</keyword>
<evidence type="ECO:0000256" key="3">
    <source>
        <dbReference type="SAM" id="MobiDB-lite"/>
    </source>
</evidence>
<keyword evidence="2" id="KW-0106">Calcium</keyword>
<sequence length="1327" mass="143139">MFYRISRSVAGVGLAAFCLLATTSVPLSADDTEIYQSEYNAATGSRPKVLIVFDDSGSMRGTIDQQRPTYDPSATYQNSVSAGRIYWSTDGTVPDTDSNNYFTASQNRCASSYDSLDDAGRFTPERARRWVNSSIQQGQCTSACPAGTTYRNPAGPNNAGCYQEVTVQAPAAKLVYSRDDWSGNNCYDGLTYVDPPGGNNDACYEWVTSSDPVTGWVYRQNDNSNNCPSGLTRLVVDPPGGNNRYDACFEEVSEPVFTESTEWQYSGPRVETCEPDTTIPGSWQSLTSSVQDPPHVECLDDVNNSNTGNGSGQGAGFPQANATDGNEYGSSIDGSLDWGNTAYTFYTSHYMDWWHDDSLVAPRSKIDIAADVIGTIIDTNTSIDFGLLEFNRSQGGRVTQRIIQDMTAADRSNLIDLVNDLEPAGVTPLCESTYEAYLYLSGQAPKYSSQASWNTTSNGWYHDEAAVDTTAISGGSYVSPNTDCAYTYIIVMTDGQPNRDEDANTDIKNLSGVTPTGSGGRCSIYPDDDGNTNLSWSYVDSSGVTRSGTNGGENCMPELAEYMATNDLDGDTTNGDQFGITYTIGFATDQQLLQDTADKGKGEYYTADNAAELTEAFQGALVSILSRDTTFTSPAVAVDTFTRTQSRDEVFYAMFKPGESVDWVGNIKKLRLNVENGNATLVDANGAAAVDTDTGDIKSTAVTFWNTVEDGGTVEKGGVGALLAARNPSTRSLYIDTGTNGALEAFNNTNIDAAALGAISDAALYNLFGASTAGAFNQQIAWAQGYDAYDRDGDSITNEPRNWILGDILHSQPLVLNYGARGSYTYDDPDLRILVGSNSGWVHMFNNSDGQESWGFFPKELVTILPQRRRNAVSSDHVYGMDLTPVSYTFDANADGTLDYTAGDKAWAYFGMRRGGHSYYALNVSNPDSPSFMWRIGKDVSGFEEMGQTWSEPVVTRIPGYVDSDGVAKPVLIFGAGYDTNKDASGVGTADSEGRGVFIVDAETGALVWSITPAADSATNMSESDLVHSVPGDVTVLDSNGDDLVDRIYFGDTGGNLWRVDMPGNTLPTSSQDTWFISKLGDFNGSTTQTDRRFFNAPDVVRIRFEGEAVDAVVIGTGDRTNPNATDVDNSLYMIRDQGTVPYSTAAPSSTDCSDPDFEDFRCGQPFSETDLYDITDNVLTNGTDTEKATALEALKAANGWRLDLVSAGEKSLAKTLTINGRVFAATFTPSNLLNDINVCEPQAGTGQLYVIDLYEGDRSTINLGGIIPDTPSVHFGDDGQIRVLLPPGTPATSVDQPGEVDCSGGVCDVNEFLRAPYGNYWFQEEY</sequence>
<evidence type="ECO:0000313" key="7">
    <source>
        <dbReference type="Proteomes" id="UP000323708"/>
    </source>
</evidence>
<feature type="domain" description="PilY1 beta-propeller" evidence="5">
    <location>
        <begin position="832"/>
        <end position="1064"/>
    </location>
</feature>
<feature type="region of interest" description="Disordered" evidence="3">
    <location>
        <begin position="302"/>
        <end position="328"/>
    </location>
</feature>
<evidence type="ECO:0000313" key="6">
    <source>
        <dbReference type="EMBL" id="KAA1188487.1"/>
    </source>
</evidence>
<dbReference type="RefSeq" id="WP_149612952.1">
    <property type="nucleotide sequence ID" value="NZ_VTUX01000010.1"/>
</dbReference>
<evidence type="ECO:0000259" key="5">
    <source>
        <dbReference type="Pfam" id="PF05567"/>
    </source>
</evidence>